<sequence>MTEIQSLFSSDPKCIQGLGITRIDYITQKLDEGYTKVSYGEGETVPGDGHLYGTQRIRYGWFFVPDEPASERVYGLCAVRLTSPEGFGFATTEFIHEFTSLPSYKEFLRNYQIQITHHGTTENLLVYLHSLPTSKQAYPWITSGTPRIPLDKFSSDP</sequence>
<name>A0A1F5K9C9_9BACT</name>
<proteinExistence type="predicted"/>
<dbReference type="AlphaFoldDB" id="A0A1F5K9C9"/>
<dbReference type="Proteomes" id="UP000176527">
    <property type="component" value="Unassembled WGS sequence"/>
</dbReference>
<protein>
    <submittedName>
        <fullName evidence="1">Uncharacterized protein</fullName>
    </submittedName>
</protein>
<evidence type="ECO:0000313" key="1">
    <source>
        <dbReference type="EMBL" id="OGE37241.1"/>
    </source>
</evidence>
<dbReference type="EMBL" id="MFDE01000048">
    <property type="protein sequence ID" value="OGE37241.1"/>
    <property type="molecule type" value="Genomic_DNA"/>
</dbReference>
<evidence type="ECO:0000313" key="2">
    <source>
        <dbReference type="Proteomes" id="UP000176527"/>
    </source>
</evidence>
<organism evidence="1 2">
    <name type="scientific">Candidatus Daviesbacteria bacterium RIFCSPHIGHO2_12_FULL_37_11</name>
    <dbReference type="NCBI Taxonomy" id="1797777"/>
    <lineage>
        <taxon>Bacteria</taxon>
        <taxon>Candidatus Daviesiibacteriota</taxon>
    </lineage>
</organism>
<accession>A0A1F5K9C9</accession>
<reference evidence="1 2" key="1">
    <citation type="journal article" date="2016" name="Nat. Commun.">
        <title>Thousands of microbial genomes shed light on interconnected biogeochemical processes in an aquifer system.</title>
        <authorList>
            <person name="Anantharaman K."/>
            <person name="Brown C.T."/>
            <person name="Hug L.A."/>
            <person name="Sharon I."/>
            <person name="Castelle C.J."/>
            <person name="Probst A.J."/>
            <person name="Thomas B.C."/>
            <person name="Singh A."/>
            <person name="Wilkins M.J."/>
            <person name="Karaoz U."/>
            <person name="Brodie E.L."/>
            <person name="Williams K.H."/>
            <person name="Hubbard S.S."/>
            <person name="Banfield J.F."/>
        </authorList>
    </citation>
    <scope>NUCLEOTIDE SEQUENCE [LARGE SCALE GENOMIC DNA]</scope>
</reference>
<gene>
    <name evidence="1" type="ORF">A3F00_02450</name>
</gene>
<comment type="caution">
    <text evidence="1">The sequence shown here is derived from an EMBL/GenBank/DDBJ whole genome shotgun (WGS) entry which is preliminary data.</text>
</comment>